<dbReference type="Gene3D" id="2.20.25.90">
    <property type="entry name" value="ADC-like domains"/>
    <property type="match status" value="1"/>
</dbReference>
<dbReference type="GO" id="GO:0043546">
    <property type="term" value="F:molybdopterin cofactor binding"/>
    <property type="evidence" value="ECO:0007669"/>
    <property type="project" value="InterPro"/>
</dbReference>
<keyword evidence="3" id="KW-0500">Molybdenum</keyword>
<dbReference type="InterPro" id="IPR006963">
    <property type="entry name" value="Mopterin_OxRdtase_4Fe-4S_dom"/>
</dbReference>
<organism evidence="10">
    <name type="scientific">Caldiarchaeum subterraneum</name>
    <dbReference type="NCBI Taxonomy" id="311458"/>
    <lineage>
        <taxon>Archaea</taxon>
        <taxon>Nitrososphaerota</taxon>
        <taxon>Candidatus Caldarchaeales</taxon>
        <taxon>Candidatus Caldarchaeaceae</taxon>
        <taxon>Candidatus Caldarchaeum</taxon>
    </lineage>
</organism>
<dbReference type="Gene3D" id="3.40.228.10">
    <property type="entry name" value="Dimethylsulfoxide Reductase, domain 2"/>
    <property type="match status" value="1"/>
</dbReference>
<dbReference type="AlphaFoldDB" id="A0A7C5LBP2"/>
<dbReference type="GO" id="GO:0016491">
    <property type="term" value="F:oxidoreductase activity"/>
    <property type="evidence" value="ECO:0007669"/>
    <property type="project" value="UniProtKB-KW"/>
</dbReference>
<evidence type="ECO:0000259" key="9">
    <source>
        <dbReference type="PROSITE" id="PS51669"/>
    </source>
</evidence>
<dbReference type="InterPro" id="IPR006656">
    <property type="entry name" value="Mopterin_OxRdtase"/>
</dbReference>
<dbReference type="GO" id="GO:0046872">
    <property type="term" value="F:metal ion binding"/>
    <property type="evidence" value="ECO:0007669"/>
    <property type="project" value="UniProtKB-KW"/>
</dbReference>
<keyword evidence="4" id="KW-0479">Metal-binding</keyword>
<evidence type="ECO:0000256" key="5">
    <source>
        <dbReference type="ARBA" id="ARBA00022729"/>
    </source>
</evidence>
<keyword evidence="5" id="KW-0732">Signal</keyword>
<sequence length="907" mass="102318">MVTITKLPTYCYQCVCGPDLLKVVVKDGVPVGVEPNFDFADKHPAGGRVCVKAYGLVQKMYNPRRVKQPMVRGNKRKGLGEEPRWTPVSWEEALDLVADKLLDIRRKGLVDGAGYPRLAVTLGGAGTPQAYFGTLNAFFAAWGPIDFSLGSGQGVKCYHTEHLFGEYWHRAFIVAHDTPYTRLVISFGHNDNAAGGVTGVWRNAEARAAGMKWVQVEPHLSVTGATADEWVPIKPKTDAAFLYAMLHTVLHELGWEKVCDIDFLKNRTNSPYLIGPNGYYLRDPSTHKPLLWDAASGSAKTFDDKTIHNPALYGEFTVRKAVEIGPDKEVIEHSDVAGKTAFTKLVEHMKSCTPEWAGPICDVNPSTIRRLAKEFVDNAMVGATVTIDGVKMPLRPVAILLGKTVTNGWGAYQAVWARTVLQSLVGAIEVPGSILGVTIRLNRPMFDRLESVRIGEDGFMAQSLNPTDSERWEAVPRVRNAYKTLSPLVLDSSWSQALGPAHLPWLFMKHAPENWPAPTPPDVWMIYRTNPLISSWDPDLVAECLKDFPFIAAFAYTHDETNWFADVLLPDNVDLESYQLYRVGGTSYQEQFWEYTGVAIRQPVAQPPYNTMDLTDIATELADRTGLLREYNEAINNGVLGFRLKTPLYDYSLDPERKYRSYDIWDRLCKAATMSLSNGRHEYGLEWFRKNGAYLIPFKRINWYLHPIIVAKKLRYELPYQEKVMRVGQELGRRLHEHKITWWDKQLEEYKAMPEWDDSPKIFEDLPKVYGKKPEDYPFWLVTSRSMQYSWGANVSIPVIADISKHVMGHDAVMMNEEVGRRLGLKTGDEVFIESPIGRVRGRVLLRKGVRPDTVVALQQFGHWVTPVPKNIDAPNMNRLVPITLETTDGTGSGADLVKVRVEKVRR</sequence>
<dbReference type="EMBL" id="DRWN01000018">
    <property type="protein sequence ID" value="HHK67881.1"/>
    <property type="molecule type" value="Genomic_DNA"/>
</dbReference>
<dbReference type="SUPFAM" id="SSF50692">
    <property type="entry name" value="ADC-like"/>
    <property type="match status" value="1"/>
</dbReference>
<reference evidence="10" key="1">
    <citation type="journal article" date="2020" name="mSystems">
        <title>Genome- and Community-Level Interaction Insights into Carbon Utilization and Element Cycling Functions of Hydrothermarchaeota in Hydrothermal Sediment.</title>
        <authorList>
            <person name="Zhou Z."/>
            <person name="Liu Y."/>
            <person name="Xu W."/>
            <person name="Pan J."/>
            <person name="Luo Z.H."/>
            <person name="Li M."/>
        </authorList>
    </citation>
    <scope>NUCLEOTIDE SEQUENCE [LARGE SCALE GENOMIC DNA]</scope>
    <source>
        <strain evidence="10">SpSt-1056</strain>
    </source>
</reference>
<dbReference type="Pfam" id="PF00384">
    <property type="entry name" value="Molybdopterin"/>
    <property type="match status" value="1"/>
</dbReference>
<dbReference type="GO" id="GO:0051539">
    <property type="term" value="F:4 iron, 4 sulfur cluster binding"/>
    <property type="evidence" value="ECO:0007669"/>
    <property type="project" value="UniProtKB-KW"/>
</dbReference>
<name>A0A7C5LBP2_CALS0</name>
<evidence type="ECO:0000256" key="1">
    <source>
        <dbReference type="ARBA" id="ARBA00010312"/>
    </source>
</evidence>
<dbReference type="Gene3D" id="2.40.40.20">
    <property type="match status" value="1"/>
</dbReference>
<dbReference type="SUPFAM" id="SSF53706">
    <property type="entry name" value="Formate dehydrogenase/DMSO reductase, domains 1-3"/>
    <property type="match status" value="1"/>
</dbReference>
<evidence type="ECO:0000256" key="3">
    <source>
        <dbReference type="ARBA" id="ARBA00022505"/>
    </source>
</evidence>
<dbReference type="Pfam" id="PF01568">
    <property type="entry name" value="Molydop_binding"/>
    <property type="match status" value="1"/>
</dbReference>
<protein>
    <submittedName>
        <fullName evidence="10">Molybdopterin oxidoreductase</fullName>
    </submittedName>
</protein>
<evidence type="ECO:0000256" key="8">
    <source>
        <dbReference type="ARBA" id="ARBA00023014"/>
    </source>
</evidence>
<evidence type="ECO:0000256" key="7">
    <source>
        <dbReference type="ARBA" id="ARBA00023004"/>
    </source>
</evidence>
<proteinExistence type="inferred from homology"/>
<dbReference type="PANTHER" id="PTHR43742:SF9">
    <property type="entry name" value="TETRATHIONATE REDUCTASE SUBUNIT A"/>
    <property type="match status" value="1"/>
</dbReference>
<dbReference type="PROSITE" id="PS51669">
    <property type="entry name" value="4FE4S_MOW_BIS_MGD"/>
    <property type="match status" value="1"/>
</dbReference>
<gene>
    <name evidence="10" type="ORF">ENM11_01830</name>
</gene>
<evidence type="ECO:0000313" key="10">
    <source>
        <dbReference type="EMBL" id="HHK67881.1"/>
    </source>
</evidence>
<feature type="domain" description="4Fe-4S Mo/W bis-MGD-type" evidence="9">
    <location>
        <begin position="4"/>
        <end position="64"/>
    </location>
</feature>
<dbReference type="PANTHER" id="PTHR43742">
    <property type="entry name" value="TRIMETHYLAMINE-N-OXIDE REDUCTASE"/>
    <property type="match status" value="1"/>
</dbReference>
<keyword evidence="6" id="KW-0560">Oxidoreductase</keyword>
<dbReference type="Gene3D" id="3.40.50.740">
    <property type="match status" value="2"/>
</dbReference>
<dbReference type="InterPro" id="IPR006657">
    <property type="entry name" value="MoPterin_dinucl-bd_dom"/>
</dbReference>
<accession>A0A7C5LBP2</accession>
<keyword evidence="7" id="KW-0408">Iron</keyword>
<keyword evidence="2" id="KW-0004">4Fe-4S</keyword>
<evidence type="ECO:0000256" key="2">
    <source>
        <dbReference type="ARBA" id="ARBA00022485"/>
    </source>
</evidence>
<comment type="similarity">
    <text evidence="1">Belongs to the prokaryotic molybdopterin-containing oxidoreductase family.</text>
</comment>
<evidence type="ECO:0000256" key="6">
    <source>
        <dbReference type="ARBA" id="ARBA00023002"/>
    </source>
</evidence>
<evidence type="ECO:0000256" key="4">
    <source>
        <dbReference type="ARBA" id="ARBA00022723"/>
    </source>
</evidence>
<dbReference type="InterPro" id="IPR050612">
    <property type="entry name" value="Prok_Mopterin_Oxidored"/>
</dbReference>
<comment type="caution">
    <text evidence="10">The sequence shown here is derived from an EMBL/GenBank/DDBJ whole genome shotgun (WGS) entry which is preliminary data.</text>
</comment>
<keyword evidence="8" id="KW-0411">Iron-sulfur</keyword>
<dbReference type="InterPro" id="IPR009010">
    <property type="entry name" value="Asp_de-COase-like_dom_sf"/>
</dbReference>